<comment type="similarity">
    <text evidence="1">Belongs to the BTG family.</text>
</comment>
<reference evidence="4" key="1">
    <citation type="submission" date="2017-02" db="UniProtKB">
        <authorList>
            <consortium name="WormBaseParasite"/>
        </authorList>
    </citation>
    <scope>IDENTIFICATION</scope>
</reference>
<dbReference type="InterPro" id="IPR002087">
    <property type="entry name" value="Anti_prolifrtn"/>
</dbReference>
<dbReference type="Gene3D" id="3.90.640.90">
    <property type="entry name" value="Anti-proliferative protein, N-terminal domain"/>
    <property type="match status" value="1"/>
</dbReference>
<dbReference type="AlphaFoldDB" id="A0A0M3HU00"/>
<dbReference type="Pfam" id="PF07742">
    <property type="entry name" value="BTG"/>
    <property type="match status" value="1"/>
</dbReference>
<evidence type="ECO:0000259" key="2">
    <source>
        <dbReference type="SMART" id="SM00099"/>
    </source>
</evidence>
<organism evidence="3 4">
    <name type="scientific">Ascaris lumbricoides</name>
    <name type="common">Giant roundworm</name>
    <dbReference type="NCBI Taxonomy" id="6252"/>
    <lineage>
        <taxon>Eukaryota</taxon>
        <taxon>Metazoa</taxon>
        <taxon>Ecdysozoa</taxon>
        <taxon>Nematoda</taxon>
        <taxon>Chromadorea</taxon>
        <taxon>Rhabditida</taxon>
        <taxon>Spirurina</taxon>
        <taxon>Ascaridomorpha</taxon>
        <taxon>Ascaridoidea</taxon>
        <taxon>Ascarididae</taxon>
        <taxon>Ascaris</taxon>
    </lineage>
</organism>
<evidence type="ECO:0000256" key="1">
    <source>
        <dbReference type="ARBA" id="ARBA00007989"/>
    </source>
</evidence>
<protein>
    <submittedName>
        <fullName evidence="4">Anti_prolifrtn domain-containing protein</fullName>
    </submittedName>
</protein>
<dbReference type="SUPFAM" id="SSF160696">
    <property type="entry name" value="BTG domain-like"/>
    <property type="match status" value="1"/>
</dbReference>
<feature type="domain" description="Anti-proliferative protein" evidence="2">
    <location>
        <begin position="2"/>
        <end position="113"/>
    </location>
</feature>
<dbReference type="WBParaSite" id="ALUE_0000620601-mRNA-1">
    <property type="protein sequence ID" value="ALUE_0000620601-mRNA-1"/>
    <property type="gene ID" value="ALUE_0000620601"/>
</dbReference>
<dbReference type="InterPro" id="IPR036054">
    <property type="entry name" value="BTG-like_sf"/>
</dbReference>
<keyword evidence="3" id="KW-1185">Reference proteome</keyword>
<dbReference type="SMART" id="SM00099">
    <property type="entry name" value="btg1"/>
    <property type="match status" value="1"/>
</dbReference>
<dbReference type="Proteomes" id="UP000036681">
    <property type="component" value="Unplaced"/>
</dbReference>
<evidence type="ECO:0000313" key="3">
    <source>
        <dbReference type="Proteomes" id="UP000036681"/>
    </source>
</evidence>
<evidence type="ECO:0000313" key="4">
    <source>
        <dbReference type="WBParaSite" id="ALUE_0000620601-mRNA-1"/>
    </source>
</evidence>
<name>A0A0M3HU00_ASCLU</name>
<proteinExistence type="inferred from homology"/>
<accession>A0A0M3HU00</accession>
<sequence length="550" mass="62944">MLYREIEEAVAFVAAYFYYKLPRRQVDVFSERLANALLRCYRSQKEFEEACNSRCAPLRELVIEINAHGRIAIVIVEAASIFNISLQQVSALLPNNVQLHITADSVCYSVRSSRICLYRADGNMYHFHRGAHHTKMRPPLTLTNEDDEDLRKFTLISDETFPRRRHCTRQMKDVASPMANTESAKPSGRTERTTYFRRNFRQLPGPKRFHDGGNRTAVIYTLSPKYDPRWGKTVQRFVPAENRITSSVTMHSRTSFNASYLNLERKSAGGIDAANGREISHVRSPCDDTQRPLTTANRTNAVSRFEIVHGHKNNVYIRRKSKAIARTEQMCTSDTSPIQWKDAAPSRELKPRSKPCRKPSYQKRYIRRINATHALSPSETRSEQWKELAHESKSTSIIKEESYKSRTEFVDGTRANRAKDTETSRNFVTDDILRSLGVFAGDNLDLKVAPVLPSVFPSSQCHNFFTLFAVRNIAHAVFRLFNATSAVDRAATPQRITERRKLTKEPRKKGFLDQPLTPMTARGTRNVTHYNAQAACQDQLVSRFASYRKA</sequence>